<dbReference type="Pfam" id="PF22942">
    <property type="entry name" value="DUF7025"/>
    <property type="match status" value="1"/>
</dbReference>
<dbReference type="PANTHER" id="PTHR46411:SF2">
    <property type="entry name" value="AAA+ ATPASE DOMAIN-CONTAINING PROTEIN"/>
    <property type="match status" value="1"/>
</dbReference>
<organism evidence="2 3">
    <name type="scientific">Podospora didyma</name>
    <dbReference type="NCBI Taxonomy" id="330526"/>
    <lineage>
        <taxon>Eukaryota</taxon>
        <taxon>Fungi</taxon>
        <taxon>Dikarya</taxon>
        <taxon>Ascomycota</taxon>
        <taxon>Pezizomycotina</taxon>
        <taxon>Sordariomycetes</taxon>
        <taxon>Sordariomycetidae</taxon>
        <taxon>Sordariales</taxon>
        <taxon>Podosporaceae</taxon>
        <taxon>Podospora</taxon>
    </lineage>
</organism>
<dbReference type="AlphaFoldDB" id="A0AAE0U1W5"/>
<gene>
    <name evidence="2" type="ORF">B0H63DRAFT_392246</name>
</gene>
<accession>A0AAE0U1W5</accession>
<comment type="caution">
    <text evidence="2">The sequence shown here is derived from an EMBL/GenBank/DDBJ whole genome shotgun (WGS) entry which is preliminary data.</text>
</comment>
<protein>
    <recommendedName>
        <fullName evidence="1">DUF7025 domain-containing protein</fullName>
    </recommendedName>
</protein>
<evidence type="ECO:0000313" key="2">
    <source>
        <dbReference type="EMBL" id="KAK3387816.1"/>
    </source>
</evidence>
<reference evidence="2" key="2">
    <citation type="submission" date="2023-06" db="EMBL/GenBank/DDBJ databases">
        <authorList>
            <consortium name="Lawrence Berkeley National Laboratory"/>
            <person name="Haridas S."/>
            <person name="Hensen N."/>
            <person name="Bonometti L."/>
            <person name="Westerberg I."/>
            <person name="Brannstrom I.O."/>
            <person name="Guillou S."/>
            <person name="Cros-Aarteil S."/>
            <person name="Calhoun S."/>
            <person name="Kuo A."/>
            <person name="Mondo S."/>
            <person name="Pangilinan J."/>
            <person name="Riley R."/>
            <person name="LaButti K."/>
            <person name="Andreopoulos B."/>
            <person name="Lipzen A."/>
            <person name="Chen C."/>
            <person name="Yanf M."/>
            <person name="Daum C."/>
            <person name="Ng V."/>
            <person name="Clum A."/>
            <person name="Steindorff A."/>
            <person name="Ohm R."/>
            <person name="Martin F."/>
            <person name="Silar P."/>
            <person name="Natvig D."/>
            <person name="Lalanne C."/>
            <person name="Gautier V."/>
            <person name="Ament-velasquez S.L."/>
            <person name="Kruys A."/>
            <person name="Hutchinson M.I."/>
            <person name="Powell A.J."/>
            <person name="Barry K."/>
            <person name="Miller A.N."/>
            <person name="Grigoriev I.V."/>
            <person name="Debuchy R."/>
            <person name="Gladieux P."/>
            <person name="Thoren M.H."/>
            <person name="Johannesson H."/>
        </authorList>
    </citation>
    <scope>NUCLEOTIDE SEQUENCE</scope>
    <source>
        <strain evidence="2">CBS 232.78</strain>
    </source>
</reference>
<dbReference type="PANTHER" id="PTHR46411">
    <property type="entry name" value="FAMILY ATPASE, PUTATIVE-RELATED"/>
    <property type="match status" value="1"/>
</dbReference>
<feature type="non-terminal residue" evidence="2">
    <location>
        <position position="397"/>
    </location>
</feature>
<dbReference type="Proteomes" id="UP001285441">
    <property type="component" value="Unassembled WGS sequence"/>
</dbReference>
<reference evidence="2" key="1">
    <citation type="journal article" date="2023" name="Mol. Phylogenet. Evol.">
        <title>Genome-scale phylogeny and comparative genomics of the fungal order Sordariales.</title>
        <authorList>
            <person name="Hensen N."/>
            <person name="Bonometti L."/>
            <person name="Westerberg I."/>
            <person name="Brannstrom I.O."/>
            <person name="Guillou S."/>
            <person name="Cros-Aarteil S."/>
            <person name="Calhoun S."/>
            <person name="Haridas S."/>
            <person name="Kuo A."/>
            <person name="Mondo S."/>
            <person name="Pangilinan J."/>
            <person name="Riley R."/>
            <person name="LaButti K."/>
            <person name="Andreopoulos B."/>
            <person name="Lipzen A."/>
            <person name="Chen C."/>
            <person name="Yan M."/>
            <person name="Daum C."/>
            <person name="Ng V."/>
            <person name="Clum A."/>
            <person name="Steindorff A."/>
            <person name="Ohm R.A."/>
            <person name="Martin F."/>
            <person name="Silar P."/>
            <person name="Natvig D.O."/>
            <person name="Lalanne C."/>
            <person name="Gautier V."/>
            <person name="Ament-Velasquez S.L."/>
            <person name="Kruys A."/>
            <person name="Hutchinson M.I."/>
            <person name="Powell A.J."/>
            <person name="Barry K."/>
            <person name="Miller A.N."/>
            <person name="Grigoriev I.V."/>
            <person name="Debuchy R."/>
            <person name="Gladieux P."/>
            <person name="Hiltunen Thoren M."/>
            <person name="Johannesson H."/>
        </authorList>
    </citation>
    <scope>NUCLEOTIDE SEQUENCE</scope>
    <source>
        <strain evidence="2">CBS 232.78</strain>
    </source>
</reference>
<sequence length="397" mass="45242">LEKPDKSWQRWEAITSTRKLAKIRHRLVFDVLGRKTADELVFANGGGDVSDFLESLYSLSSTNRNSLFNGDTIQAEKYKWLFWFKGSIVLHLDDMKNARRPDKDQINTLSTLVLFINHTFNDAERMQGEMRRSGQASYEHLWTLFRPQEIMYEKRLVPPNGATYEQCLRIKDVQDVTTVTDQRNALRLVIEEVVYKCGSRPGPRLAVSRRYIQEFTGTRAITVEGLGIAPLSMLPWEEQEAIRVRLIDRGRRYIELCSKPFSVMDYDGPLRIFHLSTDESLPLYETLNEDLYSICRGHVPAYLLSSVMNAIGVMVSGLRPTTWGRLGGEHLNNQVAAAVKPRIDLGLWKALIGDFLASDGSRSDLEAFQRHRVSGAGLVLLLQGRRKVTHEIARGKC</sequence>
<dbReference type="InterPro" id="IPR054289">
    <property type="entry name" value="DUF7025"/>
</dbReference>
<name>A0AAE0U1W5_9PEZI</name>
<proteinExistence type="predicted"/>
<evidence type="ECO:0000313" key="3">
    <source>
        <dbReference type="Proteomes" id="UP001285441"/>
    </source>
</evidence>
<evidence type="ECO:0000259" key="1">
    <source>
        <dbReference type="Pfam" id="PF22942"/>
    </source>
</evidence>
<dbReference type="EMBL" id="JAULSW010000003">
    <property type="protein sequence ID" value="KAK3387816.1"/>
    <property type="molecule type" value="Genomic_DNA"/>
</dbReference>
<feature type="domain" description="DUF7025" evidence="1">
    <location>
        <begin position="129"/>
        <end position="232"/>
    </location>
</feature>
<keyword evidence="3" id="KW-1185">Reference proteome</keyword>